<accession>A0ABS6RZ36</accession>
<comment type="domain">
    <text evidence="6">The C-terminal coiled-coil domain is crucial for aminoacylation activity.</text>
</comment>
<keyword evidence="5 6" id="KW-0030">Aminoacyl-tRNA synthetase</keyword>
<dbReference type="InterPro" id="IPR033705">
    <property type="entry name" value="Anticodon_Ia_Val"/>
</dbReference>
<dbReference type="Pfam" id="PF00133">
    <property type="entry name" value="tRNA-synt_1"/>
    <property type="match status" value="1"/>
</dbReference>
<evidence type="ECO:0000313" key="11">
    <source>
        <dbReference type="Proteomes" id="UP001196980"/>
    </source>
</evidence>
<protein>
    <recommendedName>
        <fullName evidence="6">Valine--tRNA ligase</fullName>
        <ecNumber evidence="6">6.1.1.9</ecNumber>
    </recommendedName>
    <alternativeName>
        <fullName evidence="6">Valyl-tRNA synthetase</fullName>
        <shortName evidence="6">ValRS</shortName>
    </alternativeName>
</protein>
<comment type="similarity">
    <text evidence="6">Belongs to the class-I aminoacyl-tRNA synthetase family. ValS type 1 subfamily.</text>
</comment>
<dbReference type="PANTHER" id="PTHR11946:SF93">
    <property type="entry name" value="VALINE--TRNA LIGASE, CHLOROPLASTIC_MITOCHONDRIAL 2"/>
    <property type="match status" value="1"/>
</dbReference>
<dbReference type="EMBL" id="JABXWD010000127">
    <property type="protein sequence ID" value="MBV6341605.1"/>
    <property type="molecule type" value="Genomic_DNA"/>
</dbReference>
<reference evidence="10 11" key="1">
    <citation type="journal article" date="2020" name="J Geophys Res Biogeosci">
        <title>Magnetotaxis as an Adaptation to Enable Bacterial Shuttling of Microbial Sulfur and Sulfur Cycling Across Aquatic Oxic#Anoxic Interfaces.</title>
        <authorList>
            <person name="Li J."/>
            <person name="Liu P."/>
            <person name="Wang J."/>
            <person name="Roberts A.P."/>
            <person name="Pan Y."/>
        </authorList>
    </citation>
    <scope>NUCLEOTIDE SEQUENCE [LARGE SCALE GENOMIC DNA]</scope>
    <source>
        <strain evidence="10 11">MYR-1_YQ</strain>
    </source>
</reference>
<dbReference type="Proteomes" id="UP001196980">
    <property type="component" value="Unassembled WGS sequence"/>
</dbReference>
<dbReference type="RefSeq" id="WP_218252239.1">
    <property type="nucleotide sequence ID" value="NZ_JABXWD010000127.1"/>
</dbReference>
<comment type="domain">
    <text evidence="6">ValRS has two distinct active sites: one for aminoacylation and one for editing. The misactivated threonine is translocated from the active site to the editing site.</text>
</comment>
<evidence type="ECO:0000256" key="1">
    <source>
        <dbReference type="ARBA" id="ARBA00022598"/>
    </source>
</evidence>
<feature type="binding site" evidence="6">
    <location>
        <position position="585"/>
    </location>
    <ligand>
        <name>ATP</name>
        <dbReference type="ChEBI" id="CHEBI:30616"/>
    </ligand>
</feature>
<evidence type="ECO:0000259" key="8">
    <source>
        <dbReference type="Pfam" id="PF08264"/>
    </source>
</evidence>
<keyword evidence="6" id="KW-0175">Coiled coil</keyword>
<feature type="short sequence motif" description="'HIGH' region" evidence="6">
    <location>
        <begin position="47"/>
        <end position="57"/>
    </location>
</feature>
<dbReference type="InterPro" id="IPR013155">
    <property type="entry name" value="M/V/L/I-tRNA-synth_anticd-bd"/>
</dbReference>
<feature type="domain" description="Methionyl/Valyl/Leucyl/Isoleucyl-tRNA synthetase anticodon-binding" evidence="8">
    <location>
        <begin position="677"/>
        <end position="842"/>
    </location>
</feature>
<keyword evidence="4 6" id="KW-0648">Protein biosynthesis</keyword>
<keyword evidence="1 6" id="KW-0436">Ligase</keyword>
<dbReference type="PANTHER" id="PTHR11946">
    <property type="entry name" value="VALYL-TRNA SYNTHETASES"/>
    <property type="match status" value="1"/>
</dbReference>
<dbReference type="GO" id="GO:0004832">
    <property type="term" value="F:valine-tRNA ligase activity"/>
    <property type="evidence" value="ECO:0007669"/>
    <property type="project" value="UniProtKB-EC"/>
</dbReference>
<feature type="domain" description="Valyl-tRNA synthetase tRNA-binding arm" evidence="9">
    <location>
        <begin position="902"/>
        <end position="966"/>
    </location>
</feature>
<keyword evidence="11" id="KW-1185">Reference proteome</keyword>
<comment type="caution">
    <text evidence="10">The sequence shown here is derived from an EMBL/GenBank/DDBJ whole genome shotgun (WGS) entry which is preliminary data.</text>
</comment>
<comment type="subcellular location">
    <subcellularLocation>
        <location evidence="6">Cytoplasm</location>
    </subcellularLocation>
</comment>
<dbReference type="NCBIfam" id="NF004349">
    <property type="entry name" value="PRK05729.1"/>
    <property type="match status" value="1"/>
</dbReference>
<comment type="function">
    <text evidence="6">Catalyzes the attachment of valine to tRNA(Val). As ValRS can inadvertently accommodate and process structurally similar amino acids such as threonine, to avoid such errors, it has a 'posttransfer' editing activity that hydrolyzes mischarged Thr-tRNA(Val) in a tRNA-dependent manner.</text>
</comment>
<dbReference type="InterPro" id="IPR019499">
    <property type="entry name" value="Val-tRNA_synth_tRNA-bd"/>
</dbReference>
<dbReference type="NCBIfam" id="TIGR00422">
    <property type="entry name" value="valS"/>
    <property type="match status" value="1"/>
</dbReference>
<dbReference type="CDD" id="cd07962">
    <property type="entry name" value="Anticodon_Ia_Val"/>
    <property type="match status" value="1"/>
</dbReference>
<feature type="coiled-coil region" evidence="6">
    <location>
        <begin position="899"/>
        <end position="968"/>
    </location>
</feature>
<dbReference type="Pfam" id="PF08264">
    <property type="entry name" value="Anticodon_1"/>
    <property type="match status" value="1"/>
</dbReference>
<keyword evidence="6" id="KW-0963">Cytoplasm</keyword>
<dbReference type="CDD" id="cd00817">
    <property type="entry name" value="ValRS_core"/>
    <property type="match status" value="1"/>
</dbReference>
<comment type="subunit">
    <text evidence="6">Monomer.</text>
</comment>
<keyword evidence="2 6" id="KW-0547">Nucleotide-binding</keyword>
<dbReference type="InterPro" id="IPR001412">
    <property type="entry name" value="aa-tRNA-synth_I_CS"/>
</dbReference>
<dbReference type="HAMAP" id="MF_02004">
    <property type="entry name" value="Val_tRNA_synth_type1"/>
    <property type="match status" value="1"/>
</dbReference>
<sequence>MDEQIKSKAYDPKAIEEKWYDFWLKNGCFSPSEEPERVVFSIVIPPPNVTGSLHMGHALNATLQDVLARYRRMKGHRVLWLPGTDHAGIATQNVVEKQLTAENLSRHTLGREAFIERVWTWKEQYGGVIIHQLKKLGASCDWSRERFTLDEGLSRAVREVFVRLLQEGLIYRSLRLINWCPRCATALSDLEVEHDEFHGKLTYMRYPFEGNSGYIVVATTRPETMLGDTAVAINPKDGRYVGHIGKRIKLPLSGRLIPVIADPQVDPAFGTGAVKVTPSHDFNDEAIARRQTPVLPFITVIGQDGRMTPEAGQRYSGLDRHECRKLVVADLKDKNLIEKEESHKHSIGHCYRCKTIIEPLSTVQWYVNVDALAAEAIEVVKTSQVRIIPDGWKNSYFSWMQDIRHWCISRQIWWGHQIPAWYCPDCNGEDGSRQGEYIHVTLNQRINGLREGSYRELISAGLSHKEIVENTKDMRVGIAAKPITGLVDPTVCPTCGSDHIVRDPDVLDTWFSSALWPFSTLGWPEQTPDLKTFYPTSVLVTGFDILFFWVARMIMMGMKFMKDVPFRDVYIHALVRDEKGQKMSKSKGNVIDPLLMIDKYGADAFRFSLAAFAAQGRDIRFSEERVEGYRFFINKLYNASRYINISIDKYAVGELDTIETINEHFELSDKELLNLPERWILSRLAAAAHNTAKGLEDYRFNDASSAIYQFIWHELCDWYIELSKTSLSQGIASPSLSQGIASPLAQGGTNPIAQPAAALNCLVYVFGHALRLLHPFMPFITEELWSVYCHNGKSISMTTYPQDLVSDQEAEDRMQYIIDCISGIRSIRGELNISPSKPLNAIIKTYTHAAKRNLAQNYDYIKNIARLETLEISDVAEKPKGAAVSVKTDMEIYIPLSGLFNVKTELERLDKELKKTNDSITQTNKKLRNEDFIANAPKSVVEKEKERHEELVSRLDKITANIKNMKELEV</sequence>
<proteinExistence type="inferred from homology"/>
<feature type="short sequence motif" description="'KMSKS' region" evidence="6">
    <location>
        <begin position="582"/>
        <end position="586"/>
    </location>
</feature>
<dbReference type="EC" id="6.1.1.9" evidence="6"/>
<evidence type="ECO:0000256" key="2">
    <source>
        <dbReference type="ARBA" id="ARBA00022741"/>
    </source>
</evidence>
<dbReference type="PROSITE" id="PS00178">
    <property type="entry name" value="AA_TRNA_LIGASE_I"/>
    <property type="match status" value="1"/>
</dbReference>
<evidence type="ECO:0000259" key="9">
    <source>
        <dbReference type="Pfam" id="PF10458"/>
    </source>
</evidence>
<dbReference type="InterPro" id="IPR002300">
    <property type="entry name" value="aa-tRNA-synth_Ia"/>
</dbReference>
<feature type="domain" description="Aminoacyl-tRNA synthetase class Ia" evidence="7">
    <location>
        <begin position="18"/>
        <end position="622"/>
    </location>
</feature>
<evidence type="ECO:0000256" key="5">
    <source>
        <dbReference type="ARBA" id="ARBA00023146"/>
    </source>
</evidence>
<evidence type="ECO:0000256" key="6">
    <source>
        <dbReference type="HAMAP-Rule" id="MF_02004"/>
    </source>
</evidence>
<dbReference type="Pfam" id="PF10458">
    <property type="entry name" value="Val_tRNA-synt_C"/>
    <property type="match status" value="1"/>
</dbReference>
<keyword evidence="3 6" id="KW-0067">ATP-binding</keyword>
<evidence type="ECO:0000256" key="4">
    <source>
        <dbReference type="ARBA" id="ARBA00022917"/>
    </source>
</evidence>
<evidence type="ECO:0000259" key="7">
    <source>
        <dbReference type="Pfam" id="PF00133"/>
    </source>
</evidence>
<comment type="catalytic activity">
    <reaction evidence="6">
        <text>tRNA(Val) + L-valine + ATP = L-valyl-tRNA(Val) + AMP + diphosphate</text>
        <dbReference type="Rhea" id="RHEA:10704"/>
        <dbReference type="Rhea" id="RHEA-COMP:9672"/>
        <dbReference type="Rhea" id="RHEA-COMP:9708"/>
        <dbReference type="ChEBI" id="CHEBI:30616"/>
        <dbReference type="ChEBI" id="CHEBI:33019"/>
        <dbReference type="ChEBI" id="CHEBI:57762"/>
        <dbReference type="ChEBI" id="CHEBI:78442"/>
        <dbReference type="ChEBI" id="CHEBI:78537"/>
        <dbReference type="ChEBI" id="CHEBI:456215"/>
        <dbReference type="EC" id="6.1.1.9"/>
    </reaction>
</comment>
<name>A0ABS6RZ36_9BACT</name>
<gene>
    <name evidence="6" type="primary">valS</name>
    <name evidence="10" type="ORF">HWQ67_08405</name>
</gene>
<evidence type="ECO:0000313" key="10">
    <source>
        <dbReference type="EMBL" id="MBV6341605.1"/>
    </source>
</evidence>
<dbReference type="InterPro" id="IPR002303">
    <property type="entry name" value="Valyl-tRNA_ligase"/>
</dbReference>
<organism evidence="10 11">
    <name type="scientific">Candidatus Magnetobacterium casense</name>
    <dbReference type="NCBI Taxonomy" id="1455061"/>
    <lineage>
        <taxon>Bacteria</taxon>
        <taxon>Pseudomonadati</taxon>
        <taxon>Nitrospirota</taxon>
        <taxon>Thermodesulfovibrionia</taxon>
        <taxon>Thermodesulfovibrionales</taxon>
        <taxon>Candidatus Magnetobacteriaceae</taxon>
        <taxon>Candidatus Magnetobacterium</taxon>
    </lineage>
</organism>
<evidence type="ECO:0000256" key="3">
    <source>
        <dbReference type="ARBA" id="ARBA00022840"/>
    </source>
</evidence>